<name>A0A2P2QMW3_RHIMU</name>
<evidence type="ECO:0000313" key="2">
    <source>
        <dbReference type="EMBL" id="MBX68271.1"/>
    </source>
</evidence>
<protein>
    <submittedName>
        <fullName evidence="2">Uncharacterized protein</fullName>
    </submittedName>
</protein>
<accession>A0A2P2QMW3</accession>
<keyword evidence="1" id="KW-1133">Transmembrane helix</keyword>
<evidence type="ECO:0000256" key="1">
    <source>
        <dbReference type="SAM" id="Phobius"/>
    </source>
</evidence>
<feature type="transmembrane region" description="Helical" evidence="1">
    <location>
        <begin position="20"/>
        <end position="47"/>
    </location>
</feature>
<reference evidence="2" key="1">
    <citation type="submission" date="2018-02" db="EMBL/GenBank/DDBJ databases">
        <title>Rhizophora mucronata_Transcriptome.</title>
        <authorList>
            <person name="Meera S.P."/>
            <person name="Sreeshan A."/>
            <person name="Augustine A."/>
        </authorList>
    </citation>
    <scope>NUCLEOTIDE SEQUENCE</scope>
    <source>
        <tissue evidence="2">Leaf</tissue>
    </source>
</reference>
<sequence>MSCFAFMLSLSSNHHSLQNLLISVGLLMTITTVLAILISPWSIHFIIQKG</sequence>
<organism evidence="2">
    <name type="scientific">Rhizophora mucronata</name>
    <name type="common">Asiatic mangrove</name>
    <dbReference type="NCBI Taxonomy" id="61149"/>
    <lineage>
        <taxon>Eukaryota</taxon>
        <taxon>Viridiplantae</taxon>
        <taxon>Streptophyta</taxon>
        <taxon>Embryophyta</taxon>
        <taxon>Tracheophyta</taxon>
        <taxon>Spermatophyta</taxon>
        <taxon>Magnoliopsida</taxon>
        <taxon>eudicotyledons</taxon>
        <taxon>Gunneridae</taxon>
        <taxon>Pentapetalae</taxon>
        <taxon>rosids</taxon>
        <taxon>fabids</taxon>
        <taxon>Malpighiales</taxon>
        <taxon>Rhizophoraceae</taxon>
        <taxon>Rhizophora</taxon>
    </lineage>
</organism>
<dbReference type="EMBL" id="GGEC01087787">
    <property type="protein sequence ID" value="MBX68271.1"/>
    <property type="molecule type" value="Transcribed_RNA"/>
</dbReference>
<keyword evidence="1" id="KW-0812">Transmembrane</keyword>
<dbReference type="AlphaFoldDB" id="A0A2P2QMW3"/>
<proteinExistence type="predicted"/>
<keyword evidence="1" id="KW-0472">Membrane</keyword>